<dbReference type="Proteomes" id="UP001215280">
    <property type="component" value="Unassembled WGS sequence"/>
</dbReference>
<dbReference type="PRINTS" id="PR00625">
    <property type="entry name" value="JDOMAIN"/>
</dbReference>
<dbReference type="PROSITE" id="PS50076">
    <property type="entry name" value="DNAJ_2"/>
    <property type="match status" value="1"/>
</dbReference>
<dbReference type="Pfam" id="PF00226">
    <property type="entry name" value="DnaJ"/>
    <property type="match status" value="1"/>
</dbReference>
<reference evidence="3" key="1">
    <citation type="submission" date="2023-03" db="EMBL/GenBank/DDBJ databases">
        <title>Massive genome expansion in bonnet fungi (Mycena s.s.) driven by repeated elements and novel gene families across ecological guilds.</title>
        <authorList>
            <consortium name="Lawrence Berkeley National Laboratory"/>
            <person name="Harder C.B."/>
            <person name="Miyauchi S."/>
            <person name="Viragh M."/>
            <person name="Kuo A."/>
            <person name="Thoen E."/>
            <person name="Andreopoulos B."/>
            <person name="Lu D."/>
            <person name="Skrede I."/>
            <person name="Drula E."/>
            <person name="Henrissat B."/>
            <person name="Morin E."/>
            <person name="Kohler A."/>
            <person name="Barry K."/>
            <person name="LaButti K."/>
            <person name="Morin E."/>
            <person name="Salamov A."/>
            <person name="Lipzen A."/>
            <person name="Mereny Z."/>
            <person name="Hegedus B."/>
            <person name="Baldrian P."/>
            <person name="Stursova M."/>
            <person name="Weitz H."/>
            <person name="Taylor A."/>
            <person name="Grigoriev I.V."/>
            <person name="Nagy L.G."/>
            <person name="Martin F."/>
            <person name="Kauserud H."/>
        </authorList>
    </citation>
    <scope>NUCLEOTIDE SEQUENCE</scope>
    <source>
        <strain evidence="3">CBHHK188m</strain>
    </source>
</reference>
<name>A0AAD7NTG6_9AGAR</name>
<dbReference type="InterPro" id="IPR018253">
    <property type="entry name" value="DnaJ_domain_CS"/>
</dbReference>
<dbReference type="InterPro" id="IPR036869">
    <property type="entry name" value="J_dom_sf"/>
</dbReference>
<dbReference type="GO" id="GO:0031072">
    <property type="term" value="F:heat shock protein binding"/>
    <property type="evidence" value="ECO:0007669"/>
    <property type="project" value="TreeGrafter"/>
</dbReference>
<dbReference type="AlphaFoldDB" id="A0AAD7NTG6"/>
<dbReference type="InterPro" id="IPR052594">
    <property type="entry name" value="J_domain-containing_protein"/>
</dbReference>
<dbReference type="InterPro" id="IPR056453">
    <property type="entry name" value="HTH_DNAJC9"/>
</dbReference>
<evidence type="ECO:0000256" key="1">
    <source>
        <dbReference type="SAM" id="MobiDB-lite"/>
    </source>
</evidence>
<keyword evidence="4" id="KW-1185">Reference proteome</keyword>
<evidence type="ECO:0000313" key="4">
    <source>
        <dbReference type="Proteomes" id="UP001215280"/>
    </source>
</evidence>
<evidence type="ECO:0000259" key="2">
    <source>
        <dbReference type="PROSITE" id="PS50076"/>
    </source>
</evidence>
<feature type="compositionally biased region" description="Polar residues" evidence="1">
    <location>
        <begin position="323"/>
        <end position="336"/>
    </location>
</feature>
<accession>A0AAD7NTG6</accession>
<sequence length="345" mass="39101">MDREDPISQFFPGEESVDLYAVLSLTSDAKPDGIKKAYRRLALAYHPDKQTTATDARKAEAATKFQQIGFAYAVLSDDKRRQRYDKTGQTDEGFELGAGEDGWDAYFEELFERVTRGKLDEMKKEYQGSSEEVEDLKSAYIETQGSIADIMTYIPHSTYEDEPRFIVVLTDWIAKGDLPAMSAWEEGIKDEKSKLVRRKQGEREAEEAEQMAKDLGVWEEFYGSGRPSERKSRGKGKGKKDEEQDEENDVSALQALILKNKKNNDSFFDSLAAKYAEPEPKSRKGKKRSNDEPTDESPKKKQRGVLPPRDIDDAEFEKLQQKLFGNNVQTSAGSNSKGRRGMKAK</sequence>
<dbReference type="Pfam" id="PF23302">
    <property type="entry name" value="HTH_DNAJC9"/>
    <property type="match status" value="1"/>
</dbReference>
<dbReference type="PANTHER" id="PTHR44144:SF1">
    <property type="entry name" value="DNAJ HOMOLOG SUBFAMILY C MEMBER 9"/>
    <property type="match status" value="1"/>
</dbReference>
<dbReference type="SMART" id="SM00271">
    <property type="entry name" value="DnaJ"/>
    <property type="match status" value="1"/>
</dbReference>
<dbReference type="EMBL" id="JARJLG010000015">
    <property type="protein sequence ID" value="KAJ7774640.1"/>
    <property type="molecule type" value="Genomic_DNA"/>
</dbReference>
<feature type="compositionally biased region" description="Basic and acidic residues" evidence="1">
    <location>
        <begin position="276"/>
        <end position="299"/>
    </location>
</feature>
<dbReference type="GO" id="GO:0005634">
    <property type="term" value="C:nucleus"/>
    <property type="evidence" value="ECO:0007669"/>
    <property type="project" value="TreeGrafter"/>
</dbReference>
<protein>
    <recommendedName>
        <fullName evidence="2">J domain-containing protein</fullName>
    </recommendedName>
</protein>
<proteinExistence type="predicted"/>
<dbReference type="GO" id="GO:0005737">
    <property type="term" value="C:cytoplasm"/>
    <property type="evidence" value="ECO:0007669"/>
    <property type="project" value="TreeGrafter"/>
</dbReference>
<dbReference type="PROSITE" id="PS00636">
    <property type="entry name" value="DNAJ_1"/>
    <property type="match status" value="1"/>
</dbReference>
<gene>
    <name evidence="3" type="ORF">DFH07DRAFT_106499</name>
</gene>
<dbReference type="InterPro" id="IPR001623">
    <property type="entry name" value="DnaJ_domain"/>
</dbReference>
<feature type="region of interest" description="Disordered" evidence="1">
    <location>
        <begin position="271"/>
        <end position="345"/>
    </location>
</feature>
<organism evidence="3 4">
    <name type="scientific">Mycena maculata</name>
    <dbReference type="NCBI Taxonomy" id="230809"/>
    <lineage>
        <taxon>Eukaryota</taxon>
        <taxon>Fungi</taxon>
        <taxon>Dikarya</taxon>
        <taxon>Basidiomycota</taxon>
        <taxon>Agaricomycotina</taxon>
        <taxon>Agaricomycetes</taxon>
        <taxon>Agaricomycetidae</taxon>
        <taxon>Agaricales</taxon>
        <taxon>Marasmiineae</taxon>
        <taxon>Mycenaceae</taxon>
        <taxon>Mycena</taxon>
    </lineage>
</organism>
<evidence type="ECO:0000313" key="3">
    <source>
        <dbReference type="EMBL" id="KAJ7774640.1"/>
    </source>
</evidence>
<dbReference type="PANTHER" id="PTHR44144">
    <property type="entry name" value="DNAJ HOMOLOG SUBFAMILY C MEMBER 9"/>
    <property type="match status" value="1"/>
</dbReference>
<feature type="domain" description="J" evidence="2">
    <location>
        <begin position="18"/>
        <end position="88"/>
    </location>
</feature>
<comment type="caution">
    <text evidence="3">The sequence shown here is derived from an EMBL/GenBank/DDBJ whole genome shotgun (WGS) entry which is preliminary data.</text>
</comment>
<dbReference type="SUPFAM" id="SSF46565">
    <property type="entry name" value="Chaperone J-domain"/>
    <property type="match status" value="1"/>
</dbReference>
<dbReference type="Gene3D" id="1.10.287.110">
    <property type="entry name" value="DnaJ domain"/>
    <property type="match status" value="1"/>
</dbReference>
<feature type="region of interest" description="Disordered" evidence="1">
    <location>
        <begin position="209"/>
        <end position="251"/>
    </location>
</feature>
<dbReference type="CDD" id="cd06257">
    <property type="entry name" value="DnaJ"/>
    <property type="match status" value="1"/>
</dbReference>